<organism evidence="1 2">
    <name type="scientific">Tritrichomonas musculus</name>
    <dbReference type="NCBI Taxonomy" id="1915356"/>
    <lineage>
        <taxon>Eukaryota</taxon>
        <taxon>Metamonada</taxon>
        <taxon>Parabasalia</taxon>
        <taxon>Tritrichomonadida</taxon>
        <taxon>Tritrichomonadidae</taxon>
        <taxon>Tritrichomonas</taxon>
    </lineage>
</organism>
<gene>
    <name evidence="1" type="ORF">M9Y10_036043</name>
</gene>
<dbReference type="Proteomes" id="UP001470230">
    <property type="component" value="Unassembled WGS sequence"/>
</dbReference>
<evidence type="ECO:0000313" key="2">
    <source>
        <dbReference type="Proteomes" id="UP001470230"/>
    </source>
</evidence>
<protein>
    <submittedName>
        <fullName evidence="1">Uncharacterized protein</fullName>
    </submittedName>
</protein>
<reference evidence="1 2" key="1">
    <citation type="submission" date="2024-04" db="EMBL/GenBank/DDBJ databases">
        <title>Tritrichomonas musculus Genome.</title>
        <authorList>
            <person name="Alves-Ferreira E."/>
            <person name="Grigg M."/>
            <person name="Lorenzi H."/>
            <person name="Galac M."/>
        </authorList>
    </citation>
    <scope>NUCLEOTIDE SEQUENCE [LARGE SCALE GENOMIC DNA]</scope>
    <source>
        <strain evidence="1 2">EAF2021</strain>
    </source>
</reference>
<name>A0ABR2GWY5_9EUKA</name>
<dbReference type="EMBL" id="JAPFFF010000057">
    <property type="protein sequence ID" value="KAK8838092.1"/>
    <property type="molecule type" value="Genomic_DNA"/>
</dbReference>
<sequence length="214" mass="25761">MTRKTYNSYKYGNYLESFIDCHDNSVNTDRYYMAQQIKPNVDFLLRKGLTKFEDFAQLFKKYKLKNEVIIAFIKSFEYFVNAGPYDKKIYWIRTRELKKANFNEKNIILTRLVVEYYDLFLPFFSNYIYYNYPGLANIHVFINEFESKAKDVMKQIELNKMIRPKTEADINCKFESDNEPIIIPIEKINGCEQHSNFKIIKKCEYVKKIIILKQ</sequence>
<keyword evidence="2" id="KW-1185">Reference proteome</keyword>
<comment type="caution">
    <text evidence="1">The sequence shown here is derived from an EMBL/GenBank/DDBJ whole genome shotgun (WGS) entry which is preliminary data.</text>
</comment>
<proteinExistence type="predicted"/>
<accession>A0ABR2GWY5</accession>
<evidence type="ECO:0000313" key="1">
    <source>
        <dbReference type="EMBL" id="KAK8838092.1"/>
    </source>
</evidence>